<dbReference type="Proteomes" id="UP001255601">
    <property type="component" value="Unassembled WGS sequence"/>
</dbReference>
<dbReference type="AlphaFoldDB" id="A0AAJ2EPX4"/>
<keyword evidence="1" id="KW-0732">Signal</keyword>
<feature type="signal peptide" evidence="1">
    <location>
        <begin position="1"/>
        <end position="20"/>
    </location>
</feature>
<accession>A0AAJ2EPX4</accession>
<gene>
    <name evidence="2" type="ORF">QE369_000748</name>
</gene>
<feature type="chain" id="PRO_5042610302" description="VCBS repeat-containing protein" evidence="1">
    <location>
        <begin position="21"/>
        <end position="253"/>
    </location>
</feature>
<evidence type="ECO:0008006" key="4">
    <source>
        <dbReference type="Google" id="ProtNLM"/>
    </source>
</evidence>
<reference evidence="2" key="1">
    <citation type="submission" date="2023-08" db="EMBL/GenBank/DDBJ databases">
        <title>Functional and genomic diversity of the sorghum phyllosphere microbiome.</title>
        <authorList>
            <person name="Shade A."/>
        </authorList>
    </citation>
    <scope>NUCLEOTIDE SEQUENCE</scope>
    <source>
        <strain evidence="2">SORGH_AS_0974</strain>
    </source>
</reference>
<evidence type="ECO:0000313" key="2">
    <source>
        <dbReference type="EMBL" id="MDR6100570.1"/>
    </source>
</evidence>
<proteinExistence type="predicted"/>
<dbReference type="RefSeq" id="WP_309769620.1">
    <property type="nucleotide sequence ID" value="NZ_JAVIZC010000001.1"/>
</dbReference>
<evidence type="ECO:0000313" key="3">
    <source>
        <dbReference type="Proteomes" id="UP001255601"/>
    </source>
</evidence>
<organism evidence="2 3">
    <name type="scientific">Agrobacterium larrymoorei</name>
    <dbReference type="NCBI Taxonomy" id="160699"/>
    <lineage>
        <taxon>Bacteria</taxon>
        <taxon>Pseudomonadati</taxon>
        <taxon>Pseudomonadota</taxon>
        <taxon>Alphaproteobacteria</taxon>
        <taxon>Hyphomicrobiales</taxon>
        <taxon>Rhizobiaceae</taxon>
        <taxon>Rhizobium/Agrobacterium group</taxon>
        <taxon>Agrobacterium</taxon>
    </lineage>
</organism>
<name>A0AAJ2EPX4_9HYPH</name>
<protein>
    <recommendedName>
        <fullName evidence="4">VCBS repeat-containing protein</fullName>
    </recommendedName>
</protein>
<comment type="caution">
    <text evidence="2">The sequence shown here is derived from an EMBL/GenBank/DDBJ whole genome shotgun (WGS) entry which is preliminary data.</text>
</comment>
<sequence>MTNAYLALFCALLCPGALLAAQPVTIANACGVPVHHALVEIGSHKPPQVFTPELNNGRMEFNYLAEGTEPLTAMCFRTADEGSLFRVLLPQGLRQCVFVAGALTCTGTAAEALSTASAGGMPPAVAQAFLAWNEQCAPDGTAEFSDEYLTVRDIDGDGHDDYILNGDGATCVENGKVVARGGGNGGTNLQIFTHRGKAVSKALDVFTQGAEVRAHKGFATVKTVEGTTFRIAKGKAANAKPSKGGVVVYTLRR</sequence>
<dbReference type="EMBL" id="JAVIZC010000001">
    <property type="protein sequence ID" value="MDR6100570.1"/>
    <property type="molecule type" value="Genomic_DNA"/>
</dbReference>
<evidence type="ECO:0000256" key="1">
    <source>
        <dbReference type="SAM" id="SignalP"/>
    </source>
</evidence>